<accession>A0ABR8WZD5</accession>
<keyword evidence="1" id="KW-0472">Membrane</keyword>
<dbReference type="EMBL" id="JACSPM010000001">
    <property type="protein sequence ID" value="MBD8022433.1"/>
    <property type="molecule type" value="Genomic_DNA"/>
</dbReference>
<dbReference type="Pfam" id="PF03583">
    <property type="entry name" value="LIP"/>
    <property type="match status" value="1"/>
</dbReference>
<organism evidence="2 3">
    <name type="scientific">Microbacterium gallinarum</name>
    <dbReference type="NCBI Taxonomy" id="2762209"/>
    <lineage>
        <taxon>Bacteria</taxon>
        <taxon>Bacillati</taxon>
        <taxon>Actinomycetota</taxon>
        <taxon>Actinomycetes</taxon>
        <taxon>Micrococcales</taxon>
        <taxon>Microbacteriaceae</taxon>
        <taxon>Microbacterium</taxon>
    </lineage>
</organism>
<evidence type="ECO:0000313" key="2">
    <source>
        <dbReference type="EMBL" id="MBD8022433.1"/>
    </source>
</evidence>
<feature type="transmembrane region" description="Helical" evidence="1">
    <location>
        <begin position="49"/>
        <end position="71"/>
    </location>
</feature>
<dbReference type="Proteomes" id="UP000602532">
    <property type="component" value="Unassembled WGS sequence"/>
</dbReference>
<name>A0ABR8WZD5_9MICO</name>
<dbReference type="PANTHER" id="PTHR34853:SF1">
    <property type="entry name" value="LIPASE 5"/>
    <property type="match status" value="1"/>
</dbReference>
<dbReference type="Pfam" id="PF03729">
    <property type="entry name" value="DUF308"/>
    <property type="match status" value="2"/>
</dbReference>
<keyword evidence="3" id="KW-1185">Reference proteome</keyword>
<sequence>MARKPSVRLLPRKGALPILLDRAPVPVAIIVGFGLILLGALIVTRPLTSIVLLGIYVGCSAIVSGLAELLGRRGERAWWPRLVASVWLVSGAIILLFLERSLQLLPPAMALLLVLGGLASIGDALSPTSVSQRVLTCAWGVSQIVFGILALAWPDVTVLVVAVVFGIRTVLYGGSLAARAIRAESAQGIASSEAKTASASATTAARLDRSTFWMAAGRYALTAVLLGVCAAGWALNSWLAEGAPVADAFYDPPATVPAEHGRLIRVDDFAGQSPPDADVVRILYTTRDAFGAPAVASALVIAPSEDQAGARPVVAWNHGTTGVARGCAPSLRDASATHWAIPALNDAVARGWVVVATDYSGQGAPGVFPYLIGAGEARSSLDAVLASRELEGLALRPETVAWGHSQGGHAALWMAQLAERYAPEIDFRGTAALAPVTAPLELAQELSARDADPLLSVLVSWVLVPYADTYPEIDLRNYVAPGSRTIVREMTQRCPSEPGVIVSVLTSLGVSEDRPLYVGDLTAGPLGERLAQNAVEGPFTTPVLVAWGDADEVIPPRLQQRFVDRLCAQGDRVRWVVYGGYDHLRPLLPGSRFLPLLVNWTESQLLGGDAPTDDCARYAPASP</sequence>
<feature type="transmembrane region" description="Helical" evidence="1">
    <location>
        <begin position="20"/>
        <end position="43"/>
    </location>
</feature>
<evidence type="ECO:0000256" key="1">
    <source>
        <dbReference type="SAM" id="Phobius"/>
    </source>
</evidence>
<feature type="transmembrane region" description="Helical" evidence="1">
    <location>
        <begin position="104"/>
        <end position="122"/>
    </location>
</feature>
<dbReference type="Gene3D" id="1.10.260.130">
    <property type="match status" value="1"/>
</dbReference>
<proteinExistence type="predicted"/>
<dbReference type="InterPro" id="IPR005325">
    <property type="entry name" value="DUF308_memb"/>
</dbReference>
<reference evidence="2 3" key="1">
    <citation type="submission" date="2020-08" db="EMBL/GenBank/DDBJ databases">
        <title>A Genomic Blueprint of the Chicken Gut Microbiome.</title>
        <authorList>
            <person name="Gilroy R."/>
            <person name="Ravi A."/>
            <person name="Getino M."/>
            <person name="Pursley I."/>
            <person name="Horton D.L."/>
            <person name="Alikhan N.-F."/>
            <person name="Baker D."/>
            <person name="Gharbi K."/>
            <person name="Hall N."/>
            <person name="Watson M."/>
            <person name="Adriaenssens E.M."/>
            <person name="Foster-Nyarko E."/>
            <person name="Jarju S."/>
            <person name="Secka A."/>
            <person name="Antonio M."/>
            <person name="Oren A."/>
            <person name="Chaudhuri R."/>
            <person name="La Ragione R.M."/>
            <person name="Hildebrand F."/>
            <person name="Pallen M.J."/>
        </authorList>
    </citation>
    <scope>NUCLEOTIDE SEQUENCE [LARGE SCALE GENOMIC DNA]</scope>
    <source>
        <strain evidence="2 3">Sa1CUA4</strain>
    </source>
</reference>
<comment type="caution">
    <text evidence="2">The sequence shown here is derived from an EMBL/GenBank/DDBJ whole genome shotgun (WGS) entry which is preliminary data.</text>
</comment>
<dbReference type="InterPro" id="IPR005152">
    <property type="entry name" value="Lipase_secreted"/>
</dbReference>
<dbReference type="RefSeq" id="WP_191763868.1">
    <property type="nucleotide sequence ID" value="NZ_JACSPM010000001.1"/>
</dbReference>
<dbReference type="InterPro" id="IPR029058">
    <property type="entry name" value="AB_hydrolase_fold"/>
</dbReference>
<feature type="transmembrane region" description="Helical" evidence="1">
    <location>
        <begin position="78"/>
        <end position="98"/>
    </location>
</feature>
<gene>
    <name evidence="2" type="ORF">H9622_02375</name>
</gene>
<dbReference type="PANTHER" id="PTHR34853">
    <property type="match status" value="1"/>
</dbReference>
<keyword evidence="1" id="KW-0812">Transmembrane</keyword>
<dbReference type="Gene3D" id="3.40.50.1820">
    <property type="entry name" value="alpha/beta hydrolase"/>
    <property type="match status" value="1"/>
</dbReference>
<keyword evidence="1" id="KW-1133">Transmembrane helix</keyword>
<protein>
    <submittedName>
        <fullName evidence="2">DUF308 domain-containing protein</fullName>
    </submittedName>
</protein>
<dbReference type="SUPFAM" id="SSF53474">
    <property type="entry name" value="alpha/beta-Hydrolases"/>
    <property type="match status" value="1"/>
</dbReference>
<evidence type="ECO:0000313" key="3">
    <source>
        <dbReference type="Proteomes" id="UP000602532"/>
    </source>
</evidence>